<organism evidence="1 2">
    <name type="scientific">Channa argus</name>
    <name type="common">Northern snakehead</name>
    <name type="synonym">Ophicephalus argus</name>
    <dbReference type="NCBI Taxonomy" id="215402"/>
    <lineage>
        <taxon>Eukaryota</taxon>
        <taxon>Metazoa</taxon>
        <taxon>Chordata</taxon>
        <taxon>Craniata</taxon>
        <taxon>Vertebrata</taxon>
        <taxon>Euteleostomi</taxon>
        <taxon>Actinopterygii</taxon>
        <taxon>Neopterygii</taxon>
        <taxon>Teleostei</taxon>
        <taxon>Neoteleostei</taxon>
        <taxon>Acanthomorphata</taxon>
        <taxon>Anabantaria</taxon>
        <taxon>Anabantiformes</taxon>
        <taxon>Channoidei</taxon>
        <taxon>Channidae</taxon>
        <taxon>Channa</taxon>
    </lineage>
</organism>
<protein>
    <submittedName>
        <fullName evidence="1">Uncharacterized protein</fullName>
    </submittedName>
</protein>
<evidence type="ECO:0000313" key="1">
    <source>
        <dbReference type="EMBL" id="KAF3699315.1"/>
    </source>
</evidence>
<evidence type="ECO:0000313" key="2">
    <source>
        <dbReference type="Proteomes" id="UP000503349"/>
    </source>
</evidence>
<sequence length="55" mass="6006">MCGAVKLAPCLEFGNIWTGGVLSPFSPQGREHWAGHPMAQLTFSTSFILGHRDTF</sequence>
<dbReference type="AlphaFoldDB" id="A0A6G1Q9U1"/>
<proteinExistence type="predicted"/>
<name>A0A6G1Q9U1_CHAAH</name>
<dbReference type="Proteomes" id="UP000503349">
    <property type="component" value="Chromosome 14"/>
</dbReference>
<gene>
    <name evidence="1" type="ORF">EXN66_Car015002</name>
</gene>
<dbReference type="EMBL" id="CM015725">
    <property type="protein sequence ID" value="KAF3699315.1"/>
    <property type="molecule type" value="Genomic_DNA"/>
</dbReference>
<accession>A0A6G1Q9U1</accession>
<keyword evidence="2" id="KW-1185">Reference proteome</keyword>
<reference evidence="1 2" key="1">
    <citation type="submission" date="2019-02" db="EMBL/GenBank/DDBJ databases">
        <title>Opniocepnalus argus genome.</title>
        <authorList>
            <person name="Zhou C."/>
            <person name="Xiao S."/>
        </authorList>
    </citation>
    <scope>NUCLEOTIDE SEQUENCE [LARGE SCALE GENOMIC DNA]</scope>
    <source>
        <strain evidence="1">OARG1902GOOAL</strain>
        <tissue evidence="1">Muscle</tissue>
    </source>
</reference>
<reference evidence="2" key="2">
    <citation type="submission" date="2019-02" db="EMBL/GenBank/DDBJ databases">
        <title>Opniocepnalus argus Var Kimnra genome.</title>
        <authorList>
            <person name="Zhou C."/>
            <person name="Xiao S."/>
        </authorList>
    </citation>
    <scope>NUCLEOTIDE SEQUENCE [LARGE SCALE GENOMIC DNA]</scope>
</reference>